<organism evidence="1 2">
    <name type="scientific">Trichuris suis</name>
    <name type="common">pig whipworm</name>
    <dbReference type="NCBI Taxonomy" id="68888"/>
    <lineage>
        <taxon>Eukaryota</taxon>
        <taxon>Metazoa</taxon>
        <taxon>Ecdysozoa</taxon>
        <taxon>Nematoda</taxon>
        <taxon>Enoplea</taxon>
        <taxon>Dorylaimia</taxon>
        <taxon>Trichinellida</taxon>
        <taxon>Trichuridae</taxon>
        <taxon>Trichuris</taxon>
    </lineage>
</organism>
<dbReference type="AlphaFoldDB" id="A0A085M3G3"/>
<proteinExistence type="predicted"/>
<reference evidence="1 2" key="1">
    <citation type="journal article" date="2014" name="Nat. Genet.">
        <title>Genome and transcriptome of the porcine whipworm Trichuris suis.</title>
        <authorList>
            <person name="Jex A.R."/>
            <person name="Nejsum P."/>
            <person name="Schwarz E.M."/>
            <person name="Hu L."/>
            <person name="Young N.D."/>
            <person name="Hall R.S."/>
            <person name="Korhonen P.K."/>
            <person name="Liao S."/>
            <person name="Thamsborg S."/>
            <person name="Xia J."/>
            <person name="Xu P."/>
            <person name="Wang S."/>
            <person name="Scheerlinck J.P."/>
            <person name="Hofmann A."/>
            <person name="Sternberg P.W."/>
            <person name="Wang J."/>
            <person name="Gasser R.B."/>
        </authorList>
    </citation>
    <scope>NUCLEOTIDE SEQUENCE [LARGE SCALE GENOMIC DNA]</scope>
    <source>
        <strain evidence="1">DCEP-RM93M</strain>
    </source>
</reference>
<dbReference type="Gene3D" id="3.30.420.10">
    <property type="entry name" value="Ribonuclease H-like superfamily/Ribonuclease H"/>
    <property type="match status" value="1"/>
</dbReference>
<keyword evidence="2" id="KW-1185">Reference proteome</keyword>
<dbReference type="InterPro" id="IPR052709">
    <property type="entry name" value="Transposase-MT_Hybrid"/>
</dbReference>
<dbReference type="InterPro" id="IPR001888">
    <property type="entry name" value="Transposase_1"/>
</dbReference>
<protein>
    <recommendedName>
        <fullName evidence="3">Mariner Mos1 transposase</fullName>
    </recommendedName>
</protein>
<evidence type="ECO:0000313" key="2">
    <source>
        <dbReference type="Proteomes" id="UP000030764"/>
    </source>
</evidence>
<dbReference type="PANTHER" id="PTHR46060">
    <property type="entry name" value="MARINER MOS1 TRANSPOSASE-LIKE PROTEIN"/>
    <property type="match status" value="1"/>
</dbReference>
<sequence>MATIFWDSDGVILTDFLEGERTITASYYKAVLRKLKTALARKRRGKLHLSVVFHHDNAPAHSLKTVRTVLREFLWEVIPHPPNSSDVAPSDFSSAYATLRWRRFAGDVLSAMSCRLRASGTMLMQATISRLTIHTIGKFQCRWLIAIGSTAQSATQRCVTTIALAAFVRTSSLAVCRFRFVPFGSP</sequence>
<dbReference type="InterPro" id="IPR036397">
    <property type="entry name" value="RNaseH_sf"/>
</dbReference>
<accession>A0A085M3G3</accession>
<dbReference type="Pfam" id="PF01359">
    <property type="entry name" value="Transposase_1"/>
    <property type="match status" value="1"/>
</dbReference>
<evidence type="ECO:0000313" key="1">
    <source>
        <dbReference type="EMBL" id="KFD51759.1"/>
    </source>
</evidence>
<dbReference type="EMBL" id="KL363235">
    <property type="protein sequence ID" value="KFD51759.1"/>
    <property type="molecule type" value="Genomic_DNA"/>
</dbReference>
<dbReference type="Proteomes" id="UP000030764">
    <property type="component" value="Unassembled WGS sequence"/>
</dbReference>
<name>A0A085M3G3_9BILA</name>
<evidence type="ECO:0008006" key="3">
    <source>
        <dbReference type="Google" id="ProtNLM"/>
    </source>
</evidence>
<gene>
    <name evidence="1" type="ORF">M513_07286</name>
</gene>
<dbReference type="GO" id="GO:0003676">
    <property type="term" value="F:nucleic acid binding"/>
    <property type="evidence" value="ECO:0007669"/>
    <property type="project" value="InterPro"/>
</dbReference>
<dbReference type="PANTHER" id="PTHR46060:SF1">
    <property type="entry name" value="MARINER MOS1 TRANSPOSASE-LIKE PROTEIN"/>
    <property type="match status" value="1"/>
</dbReference>